<organism evidence="3 4">
    <name type="scientific">Aerophototrophica crusticola</name>
    <dbReference type="NCBI Taxonomy" id="1709002"/>
    <lineage>
        <taxon>Bacteria</taxon>
        <taxon>Pseudomonadati</taxon>
        <taxon>Pseudomonadota</taxon>
        <taxon>Alphaproteobacteria</taxon>
        <taxon>Rhodospirillales</taxon>
        <taxon>Rhodospirillaceae</taxon>
        <taxon>Aerophototrophica</taxon>
    </lineage>
</organism>
<name>A0A858RA35_9PROT</name>
<keyword evidence="4" id="KW-1185">Reference proteome</keyword>
<dbReference type="KEGG" id="acru:HHL28_15695"/>
<sequence length="303" mass="33356">MALSALAADARLKPSERRDPMSLLDLAMGHLLATALEDKYPHYPRFAVRVGEEERQPFCDDALRLLAGMDRSRQGLAVLEVLRLREGEGIRTRSSPYAKAILEQRGEGQVVNRADLVRGTDPVLWEPFRLEPEYLSVSVVALVHQGDAALRIDGVEYDATRLRQLAGLCSARVAGFSVLQRPKGIPEGKLATDRGWEELVPDLRAQAELAITNALNAKRELQGGLQLWGLPPLTAGEQAAWATRWSGGRSSWRPCAPMTARPSCAACAGTWRPSPAMPPAGTPWRRWSPSARRWSNYPPPPTT</sequence>
<dbReference type="Proteomes" id="UP000501891">
    <property type="component" value="Chromosome"/>
</dbReference>
<protein>
    <recommendedName>
        <fullName evidence="2">DUF6079 domain-containing protein</fullName>
    </recommendedName>
</protein>
<feature type="compositionally biased region" description="Low complexity" evidence="1">
    <location>
        <begin position="283"/>
        <end position="295"/>
    </location>
</feature>
<dbReference type="InterPro" id="IPR058572">
    <property type="entry name" value="DUF6079_4th"/>
</dbReference>
<dbReference type="Pfam" id="PF26385">
    <property type="entry name" value="DUF6079_4th"/>
    <property type="match status" value="1"/>
</dbReference>
<feature type="domain" description="DUF6079" evidence="2">
    <location>
        <begin position="57"/>
        <end position="180"/>
    </location>
</feature>
<evidence type="ECO:0000313" key="3">
    <source>
        <dbReference type="EMBL" id="QJE74325.1"/>
    </source>
</evidence>
<evidence type="ECO:0000259" key="2">
    <source>
        <dbReference type="Pfam" id="PF26385"/>
    </source>
</evidence>
<accession>A0A858RA35</accession>
<dbReference type="AlphaFoldDB" id="A0A858RA35"/>
<gene>
    <name evidence="3" type="ORF">HHL28_15695</name>
</gene>
<feature type="region of interest" description="Disordered" evidence="1">
    <location>
        <begin position="273"/>
        <end position="303"/>
    </location>
</feature>
<dbReference type="EMBL" id="CP051775">
    <property type="protein sequence ID" value="QJE74325.1"/>
    <property type="molecule type" value="Genomic_DNA"/>
</dbReference>
<evidence type="ECO:0000313" key="4">
    <source>
        <dbReference type="Proteomes" id="UP000501891"/>
    </source>
</evidence>
<proteinExistence type="predicted"/>
<evidence type="ECO:0000256" key="1">
    <source>
        <dbReference type="SAM" id="MobiDB-lite"/>
    </source>
</evidence>
<reference evidence="3" key="1">
    <citation type="submission" date="2020-04" db="EMBL/GenBank/DDBJ databases">
        <title>A desert anoxygenic phototrophic bacterium fixes CO2 using RubisCO under aerobic conditions.</title>
        <authorList>
            <person name="Tang K."/>
        </authorList>
    </citation>
    <scope>NUCLEOTIDE SEQUENCE [LARGE SCALE GENOMIC DNA]</scope>
    <source>
        <strain evidence="3">MIMtkB3</strain>
    </source>
</reference>